<dbReference type="InterPro" id="IPR036390">
    <property type="entry name" value="WH_DNA-bd_sf"/>
</dbReference>
<dbReference type="InterPro" id="IPR002577">
    <property type="entry name" value="HTH_HxlR"/>
</dbReference>
<dbReference type="PANTHER" id="PTHR33204">
    <property type="entry name" value="TRANSCRIPTIONAL REGULATOR, MARR FAMILY"/>
    <property type="match status" value="1"/>
</dbReference>
<evidence type="ECO:0000259" key="4">
    <source>
        <dbReference type="PROSITE" id="PS51118"/>
    </source>
</evidence>
<dbReference type="PROSITE" id="PS51118">
    <property type="entry name" value="HTH_HXLR"/>
    <property type="match status" value="1"/>
</dbReference>
<dbReference type="EMBL" id="JACJII010000001">
    <property type="protein sequence ID" value="MBA9004941.1"/>
    <property type="molecule type" value="Genomic_DNA"/>
</dbReference>
<evidence type="ECO:0000256" key="1">
    <source>
        <dbReference type="ARBA" id="ARBA00023015"/>
    </source>
</evidence>
<dbReference type="Pfam" id="PF14864">
    <property type="entry name" value="Alkyl_sulf_C"/>
    <property type="match status" value="1"/>
</dbReference>
<gene>
    <name evidence="5" type="ORF">HNR21_003823</name>
</gene>
<dbReference type="Proteomes" id="UP000539313">
    <property type="component" value="Unassembled WGS sequence"/>
</dbReference>
<proteinExistence type="predicted"/>
<dbReference type="Pfam" id="PF01638">
    <property type="entry name" value="HxlR"/>
    <property type="match status" value="1"/>
</dbReference>
<dbReference type="InterPro" id="IPR029229">
    <property type="entry name" value="Alkyl_sulf_C"/>
</dbReference>
<dbReference type="RefSeq" id="WP_182706255.1">
    <property type="nucleotide sequence ID" value="NZ_JACJII010000001.1"/>
</dbReference>
<name>A0A7W3MZU4_9ACTN</name>
<evidence type="ECO:0000313" key="6">
    <source>
        <dbReference type="Proteomes" id="UP000539313"/>
    </source>
</evidence>
<comment type="caution">
    <text evidence="5">The sequence shown here is derived from an EMBL/GenBank/DDBJ whole genome shotgun (WGS) entry which is preliminary data.</text>
</comment>
<dbReference type="Gene3D" id="3.30.1050.10">
    <property type="entry name" value="SCP2 sterol-binding domain"/>
    <property type="match status" value="1"/>
</dbReference>
<keyword evidence="3" id="KW-0804">Transcription</keyword>
<dbReference type="PANTHER" id="PTHR33204:SF18">
    <property type="entry name" value="TRANSCRIPTIONAL REGULATORY PROTEIN"/>
    <property type="match status" value="1"/>
</dbReference>
<dbReference type="AlphaFoldDB" id="A0A7W3MZU4"/>
<keyword evidence="2 5" id="KW-0238">DNA-binding</keyword>
<protein>
    <submittedName>
        <fullName evidence="5">DNA-binding HxlR family transcriptional regulator</fullName>
    </submittedName>
</protein>
<dbReference type="Gene3D" id="1.10.10.10">
    <property type="entry name" value="Winged helix-like DNA-binding domain superfamily/Winged helix DNA-binding domain"/>
    <property type="match status" value="1"/>
</dbReference>
<organism evidence="5 6">
    <name type="scientific">Thermomonospora cellulosilytica</name>
    <dbReference type="NCBI Taxonomy" id="1411118"/>
    <lineage>
        <taxon>Bacteria</taxon>
        <taxon>Bacillati</taxon>
        <taxon>Actinomycetota</taxon>
        <taxon>Actinomycetes</taxon>
        <taxon>Streptosporangiales</taxon>
        <taxon>Thermomonosporaceae</taxon>
        <taxon>Thermomonospora</taxon>
    </lineage>
</organism>
<feature type="domain" description="HTH hxlR-type" evidence="4">
    <location>
        <begin position="11"/>
        <end position="109"/>
    </location>
</feature>
<dbReference type="SUPFAM" id="SSF55718">
    <property type="entry name" value="SCP-like"/>
    <property type="match status" value="1"/>
</dbReference>
<sequence>MAVSRSYGDPCGIARALDVVGERWALLVVRELLLGPKRFSDLHRGLPGASQNVLSHRLRELTDKGVIRRHRLGPPTGAWVYELTEWGRGLEPVLLGLAAWGARAPLGAGGELSVDSLVIALKTVFDARAAQDLEAEVALRLDGDAFRIRIARGELEVARGVPDRPDAVIGTDAATLRSLVFMGRPLAEAIRTGSMHVEGDRRLVERFVTLFPRPEPAPR</sequence>
<accession>A0A7W3MZU4</accession>
<dbReference type="SUPFAM" id="SSF46785">
    <property type="entry name" value="Winged helix' DNA-binding domain"/>
    <property type="match status" value="1"/>
</dbReference>
<keyword evidence="1" id="KW-0805">Transcription regulation</keyword>
<evidence type="ECO:0000313" key="5">
    <source>
        <dbReference type="EMBL" id="MBA9004941.1"/>
    </source>
</evidence>
<dbReference type="InterPro" id="IPR036527">
    <property type="entry name" value="SCP2_sterol-bd_dom_sf"/>
</dbReference>
<dbReference type="InterPro" id="IPR036388">
    <property type="entry name" value="WH-like_DNA-bd_sf"/>
</dbReference>
<evidence type="ECO:0000256" key="3">
    <source>
        <dbReference type="ARBA" id="ARBA00023163"/>
    </source>
</evidence>
<evidence type="ECO:0000256" key="2">
    <source>
        <dbReference type="ARBA" id="ARBA00023125"/>
    </source>
</evidence>
<dbReference type="GO" id="GO:0003677">
    <property type="term" value="F:DNA binding"/>
    <property type="evidence" value="ECO:0007669"/>
    <property type="project" value="UniProtKB-KW"/>
</dbReference>
<reference evidence="5 6" key="1">
    <citation type="submission" date="2020-08" db="EMBL/GenBank/DDBJ databases">
        <title>Sequencing the genomes of 1000 actinobacteria strains.</title>
        <authorList>
            <person name="Klenk H.-P."/>
        </authorList>
    </citation>
    <scope>NUCLEOTIDE SEQUENCE [LARGE SCALE GENOMIC DNA]</scope>
    <source>
        <strain evidence="5 6">DSM 45823</strain>
    </source>
</reference>
<keyword evidence="6" id="KW-1185">Reference proteome</keyword>